<dbReference type="AlphaFoldDB" id="A0AAV8UPI5"/>
<feature type="compositionally biased region" description="Basic and acidic residues" evidence="1">
    <location>
        <begin position="223"/>
        <end position="240"/>
    </location>
</feature>
<organism evidence="3 4">
    <name type="scientific">Rhodosorus marinus</name>
    <dbReference type="NCBI Taxonomy" id="101924"/>
    <lineage>
        <taxon>Eukaryota</taxon>
        <taxon>Rhodophyta</taxon>
        <taxon>Stylonematophyceae</taxon>
        <taxon>Stylonematales</taxon>
        <taxon>Stylonemataceae</taxon>
        <taxon>Rhodosorus</taxon>
    </lineage>
</organism>
<dbReference type="GO" id="GO:0001156">
    <property type="term" value="F:TFIIIC-class transcription factor complex binding"/>
    <property type="evidence" value="ECO:0007669"/>
    <property type="project" value="TreeGrafter"/>
</dbReference>
<feature type="compositionally biased region" description="Basic and acidic residues" evidence="1">
    <location>
        <begin position="65"/>
        <end position="82"/>
    </location>
</feature>
<keyword evidence="4" id="KW-1185">Reference proteome</keyword>
<dbReference type="Proteomes" id="UP001157974">
    <property type="component" value="Unassembled WGS sequence"/>
</dbReference>
<feature type="region of interest" description="Disordered" evidence="1">
    <location>
        <begin position="1"/>
        <end position="30"/>
    </location>
</feature>
<dbReference type="SUPFAM" id="SSF46689">
    <property type="entry name" value="Homeodomain-like"/>
    <property type="match status" value="1"/>
</dbReference>
<proteinExistence type="predicted"/>
<feature type="region of interest" description="Disordered" evidence="1">
    <location>
        <begin position="65"/>
        <end position="104"/>
    </location>
</feature>
<accession>A0AAV8UPI5</accession>
<dbReference type="Pfam" id="PF15963">
    <property type="entry name" value="Myb_DNA-bind_7"/>
    <property type="match status" value="1"/>
</dbReference>
<dbReference type="PANTHER" id="PTHR22929">
    <property type="entry name" value="RNA POLYMERASE III TRANSCRIPTION INITIATION FACTOR B"/>
    <property type="match status" value="1"/>
</dbReference>
<dbReference type="SMART" id="SM00717">
    <property type="entry name" value="SANT"/>
    <property type="match status" value="1"/>
</dbReference>
<reference evidence="3 4" key="1">
    <citation type="journal article" date="2023" name="Nat. Commun.">
        <title>Origin of minicircular mitochondrial genomes in red algae.</title>
        <authorList>
            <person name="Lee Y."/>
            <person name="Cho C.H."/>
            <person name="Lee Y.M."/>
            <person name="Park S.I."/>
            <person name="Yang J.H."/>
            <person name="West J.A."/>
            <person name="Bhattacharya D."/>
            <person name="Yoon H.S."/>
        </authorList>
    </citation>
    <scope>NUCLEOTIDE SEQUENCE [LARGE SCALE GENOMIC DNA]</scope>
    <source>
        <strain evidence="3 4">CCMP1338</strain>
        <tissue evidence="3">Whole cell</tissue>
    </source>
</reference>
<evidence type="ECO:0000256" key="1">
    <source>
        <dbReference type="SAM" id="MobiDB-lite"/>
    </source>
</evidence>
<dbReference type="GO" id="GO:0070898">
    <property type="term" value="P:RNA polymerase III preinitiation complex assembly"/>
    <property type="evidence" value="ECO:0007669"/>
    <property type="project" value="TreeGrafter"/>
</dbReference>
<evidence type="ECO:0000313" key="4">
    <source>
        <dbReference type="Proteomes" id="UP001157974"/>
    </source>
</evidence>
<feature type="compositionally biased region" description="Acidic residues" evidence="1">
    <location>
        <begin position="83"/>
        <end position="100"/>
    </location>
</feature>
<name>A0AAV8UPI5_9RHOD</name>
<dbReference type="Gene3D" id="1.10.10.60">
    <property type="entry name" value="Homeodomain-like"/>
    <property type="match status" value="1"/>
</dbReference>
<dbReference type="PANTHER" id="PTHR22929:SF0">
    <property type="entry name" value="TRANSCRIPTION FACTOR TFIIIB COMPONENT B'' HOMOLOG"/>
    <property type="match status" value="1"/>
</dbReference>
<gene>
    <name evidence="3" type="ORF">NDN08_004614</name>
</gene>
<feature type="region of interest" description="Disordered" evidence="1">
    <location>
        <begin position="220"/>
        <end position="240"/>
    </location>
</feature>
<evidence type="ECO:0000259" key="2">
    <source>
        <dbReference type="SMART" id="SM00717"/>
    </source>
</evidence>
<sequence length="270" mass="31399">MRSREVKTMGGGNGAVGDVRKRRRRQEPLKKIMDVHMFDGATEKMTVNDLMEDLEARERRVLELKRQKKKKEAEQQQEKGREEEQEEEEEEEEEEDDGGEDAVRDVVVPEPVAGVDEEEDDLDEAVVAPQVQVGKDGKIIINEESLMVTTGQETELAKGPTIEIDPNAYINSMTYMKRENSTKWKRKETEQFYHALRQFGTDFGMMEHLVPGRTRRQIKHKYNREAKDNPEKIAQAERNRLSLDEKVLREYENKAEAKMQDHPDSKKALR</sequence>
<dbReference type="EMBL" id="JAMWBK010000007">
    <property type="protein sequence ID" value="KAJ8903508.1"/>
    <property type="molecule type" value="Genomic_DNA"/>
</dbReference>
<dbReference type="CDD" id="cd00167">
    <property type="entry name" value="SANT"/>
    <property type="match status" value="1"/>
</dbReference>
<evidence type="ECO:0000313" key="3">
    <source>
        <dbReference type="EMBL" id="KAJ8903508.1"/>
    </source>
</evidence>
<feature type="domain" description="Myb-like" evidence="2">
    <location>
        <begin position="180"/>
        <end position="228"/>
    </location>
</feature>
<dbReference type="InterPro" id="IPR001005">
    <property type="entry name" value="SANT/Myb"/>
</dbReference>
<dbReference type="InterPro" id="IPR009057">
    <property type="entry name" value="Homeodomain-like_sf"/>
</dbReference>
<comment type="caution">
    <text evidence="3">The sequence shown here is derived from an EMBL/GenBank/DDBJ whole genome shotgun (WGS) entry which is preliminary data.</text>
</comment>
<dbReference type="GO" id="GO:0000126">
    <property type="term" value="C:transcription factor TFIIIB complex"/>
    <property type="evidence" value="ECO:0007669"/>
    <property type="project" value="TreeGrafter"/>
</dbReference>
<protein>
    <recommendedName>
        <fullName evidence="2">Myb-like domain-containing protein</fullName>
    </recommendedName>
</protein>
<dbReference type="InterPro" id="IPR039467">
    <property type="entry name" value="TFIIIB_B''_Myb"/>
</dbReference>